<keyword evidence="1" id="KW-0378">Hydrolase</keyword>
<proteinExistence type="predicted"/>
<dbReference type="EMBL" id="CM051400">
    <property type="protein sequence ID" value="KAJ4714696.1"/>
    <property type="molecule type" value="Genomic_DNA"/>
</dbReference>
<keyword evidence="1" id="KW-0121">Carboxypeptidase</keyword>
<evidence type="ECO:0000313" key="1">
    <source>
        <dbReference type="EMBL" id="KAJ4714696.1"/>
    </source>
</evidence>
<gene>
    <name evidence="1" type="ORF">OWV82_013145</name>
</gene>
<name>A0ACC1XT69_MELAZ</name>
<accession>A0ACC1XT69</accession>
<dbReference type="Proteomes" id="UP001164539">
    <property type="component" value="Chromosome 7"/>
</dbReference>
<protein>
    <submittedName>
        <fullName evidence="1">Serine carboxypeptidase</fullName>
    </submittedName>
</protein>
<comment type="caution">
    <text evidence="1">The sequence shown here is derived from an EMBL/GenBank/DDBJ whole genome shotgun (WGS) entry which is preliminary data.</text>
</comment>
<sequence>MAASIHEQNILSTSFHKLGYFHMVFLQFLPRFADSFSTVKYLPGFPGPLPFKLETGYIGVDENEDVQLFYYFIESERNPSEDPLVLWLTGGPGCSAISGLAFEIGPLRFNIVKYNGSLPTMKFHPYSWTKVSSIIFLDAPVGTGFSYSRTSQGSKSGDTKYVHHCCIFLRKGYVLGNPVTDSKFDGNSQIPFAHRMALICDDLYQSAKRSCRGDYVKAENVQCAKDLQAISECTNRLNDAHILEPKCPYVFSDMNAGNHRYLHEKYVESLLLQADFPHVGCRNYNSALCNIWANDIRVQKALHVRQGGGHTAPEYQPKECFAMFKRWTAKEPL</sequence>
<keyword evidence="1" id="KW-0645">Protease</keyword>
<organism evidence="1 2">
    <name type="scientific">Melia azedarach</name>
    <name type="common">Chinaberry tree</name>
    <dbReference type="NCBI Taxonomy" id="155640"/>
    <lineage>
        <taxon>Eukaryota</taxon>
        <taxon>Viridiplantae</taxon>
        <taxon>Streptophyta</taxon>
        <taxon>Embryophyta</taxon>
        <taxon>Tracheophyta</taxon>
        <taxon>Spermatophyta</taxon>
        <taxon>Magnoliopsida</taxon>
        <taxon>eudicotyledons</taxon>
        <taxon>Gunneridae</taxon>
        <taxon>Pentapetalae</taxon>
        <taxon>rosids</taxon>
        <taxon>malvids</taxon>
        <taxon>Sapindales</taxon>
        <taxon>Meliaceae</taxon>
        <taxon>Melia</taxon>
    </lineage>
</organism>
<evidence type="ECO:0000313" key="2">
    <source>
        <dbReference type="Proteomes" id="UP001164539"/>
    </source>
</evidence>
<reference evidence="1 2" key="1">
    <citation type="journal article" date="2023" name="Science">
        <title>Complex scaffold remodeling in plant triterpene biosynthesis.</title>
        <authorList>
            <person name="De La Pena R."/>
            <person name="Hodgson H."/>
            <person name="Liu J.C."/>
            <person name="Stephenson M.J."/>
            <person name="Martin A.C."/>
            <person name="Owen C."/>
            <person name="Harkess A."/>
            <person name="Leebens-Mack J."/>
            <person name="Jimenez L.E."/>
            <person name="Osbourn A."/>
            <person name="Sattely E.S."/>
        </authorList>
    </citation>
    <scope>NUCLEOTIDE SEQUENCE [LARGE SCALE GENOMIC DNA]</scope>
    <source>
        <strain evidence="2">cv. JPN11</strain>
        <tissue evidence="1">Leaf</tissue>
    </source>
</reference>
<keyword evidence="2" id="KW-1185">Reference proteome</keyword>